<dbReference type="SUPFAM" id="SSF48371">
    <property type="entry name" value="ARM repeat"/>
    <property type="match status" value="1"/>
</dbReference>
<dbReference type="PANTHER" id="PTHR47605">
    <property type="entry name" value="TRANSCRIPTIONAL ELONGATION REGULATOR MINIYO"/>
    <property type="match status" value="1"/>
</dbReference>
<comment type="similarity">
    <text evidence="1">Belongs to the RPAP1 family.</text>
</comment>
<dbReference type="Pfam" id="PF08621">
    <property type="entry name" value="RPAP1_N"/>
    <property type="match status" value="1"/>
</dbReference>
<dbReference type="InterPro" id="IPR055326">
    <property type="entry name" value="MINIYO"/>
</dbReference>
<feature type="non-terminal residue" evidence="5">
    <location>
        <position position="1"/>
    </location>
</feature>
<dbReference type="EMBL" id="GDKF01004500">
    <property type="protein sequence ID" value="JAT74122.1"/>
    <property type="molecule type" value="Transcribed_RNA"/>
</dbReference>
<evidence type="ECO:0000256" key="1">
    <source>
        <dbReference type="ARBA" id="ARBA00009953"/>
    </source>
</evidence>
<dbReference type="Gene3D" id="1.25.10.10">
    <property type="entry name" value="Leucine-rich Repeat Variant"/>
    <property type="match status" value="1"/>
</dbReference>
<dbReference type="InterPro" id="IPR016024">
    <property type="entry name" value="ARM-type_fold"/>
</dbReference>
<feature type="region of interest" description="Disordered" evidence="2">
    <location>
        <begin position="864"/>
        <end position="892"/>
    </location>
</feature>
<evidence type="ECO:0000259" key="3">
    <source>
        <dbReference type="Pfam" id="PF08620"/>
    </source>
</evidence>
<dbReference type="InterPro" id="IPR013929">
    <property type="entry name" value="RPAP1_C"/>
</dbReference>
<dbReference type="InterPro" id="IPR013930">
    <property type="entry name" value="RPAP1_N"/>
</dbReference>
<feature type="compositionally biased region" description="Low complexity" evidence="2">
    <location>
        <begin position="196"/>
        <end position="206"/>
    </location>
</feature>
<evidence type="ECO:0008006" key="6">
    <source>
        <dbReference type="Google" id="ProtNLM"/>
    </source>
</evidence>
<protein>
    <recommendedName>
        <fullName evidence="6">RNA polymerase II-associated protein 1 C-terminal domain-containing protein</fullName>
    </recommendedName>
</protein>
<feature type="region of interest" description="Disordered" evidence="2">
    <location>
        <begin position="258"/>
        <end position="341"/>
    </location>
</feature>
<evidence type="ECO:0000256" key="2">
    <source>
        <dbReference type="SAM" id="MobiDB-lite"/>
    </source>
</evidence>
<dbReference type="Pfam" id="PF08620">
    <property type="entry name" value="RPAP1_C"/>
    <property type="match status" value="1"/>
</dbReference>
<feature type="domain" description="RPAP1 C-terminal" evidence="3">
    <location>
        <begin position="382"/>
        <end position="417"/>
    </location>
</feature>
<name>A0A1D2A4K3_AUXPR</name>
<evidence type="ECO:0000259" key="4">
    <source>
        <dbReference type="Pfam" id="PF08621"/>
    </source>
</evidence>
<reference evidence="5" key="1">
    <citation type="submission" date="2015-08" db="EMBL/GenBank/DDBJ databases">
        <authorList>
            <person name="Babu N.S."/>
            <person name="Beckwith C.J."/>
            <person name="Beseler K.G."/>
            <person name="Brison A."/>
            <person name="Carone J.V."/>
            <person name="Caskin T.P."/>
            <person name="Diamond M."/>
            <person name="Durham M.E."/>
            <person name="Foxe J.M."/>
            <person name="Go M."/>
            <person name="Henderson B.A."/>
            <person name="Jones I.B."/>
            <person name="McGettigan J.A."/>
            <person name="Micheletti S.J."/>
            <person name="Nasrallah M.E."/>
            <person name="Ortiz D."/>
            <person name="Piller C.R."/>
            <person name="Privatt S.R."/>
            <person name="Schneider S.L."/>
            <person name="Sharp S."/>
            <person name="Smith T.C."/>
            <person name="Stanton J.D."/>
            <person name="Ullery H.E."/>
            <person name="Wilson R.J."/>
            <person name="Serrano M.G."/>
            <person name="Buck G."/>
            <person name="Lee V."/>
            <person name="Wang Y."/>
            <person name="Carvalho R."/>
            <person name="Voegtly L."/>
            <person name="Shi R."/>
            <person name="Duckworth R."/>
            <person name="Johnson A."/>
            <person name="Loviza R."/>
            <person name="Walstead R."/>
            <person name="Shah Z."/>
            <person name="Kiflezghi M."/>
            <person name="Wade K."/>
            <person name="Ball S.L."/>
            <person name="Bradley K.W."/>
            <person name="Asai D.J."/>
            <person name="Bowman C.A."/>
            <person name="Russell D.A."/>
            <person name="Pope W.H."/>
            <person name="Jacobs-Sera D."/>
            <person name="Hendrix R.W."/>
            <person name="Hatfull G.F."/>
        </authorList>
    </citation>
    <scope>NUCLEOTIDE SEQUENCE</scope>
</reference>
<dbReference type="InterPro" id="IPR011989">
    <property type="entry name" value="ARM-like"/>
</dbReference>
<organism evidence="5">
    <name type="scientific">Auxenochlorella protothecoides</name>
    <name type="common">Green microalga</name>
    <name type="synonym">Chlorella protothecoides</name>
    <dbReference type="NCBI Taxonomy" id="3075"/>
    <lineage>
        <taxon>Eukaryota</taxon>
        <taxon>Viridiplantae</taxon>
        <taxon>Chlorophyta</taxon>
        <taxon>core chlorophytes</taxon>
        <taxon>Trebouxiophyceae</taxon>
        <taxon>Chlorellales</taxon>
        <taxon>Chlorellaceae</taxon>
        <taxon>Auxenochlorella</taxon>
    </lineage>
</organism>
<feature type="region of interest" description="Disordered" evidence="2">
    <location>
        <begin position="531"/>
        <end position="554"/>
    </location>
</feature>
<feature type="domain" description="RPAP1 N-terminal" evidence="4">
    <location>
        <begin position="222"/>
        <end position="261"/>
    </location>
</feature>
<sequence>RRADHARSVGLASRRHVLSHAPGASKSRFEIKRCQWILHIYIVLKETESYSYDIAIVENTWRFVQWHWLLPVFGMAGASPASQRAMWDEEELLQMQEDMKTLPRERLAAKVTRVVRKSAEAAPEVKTPPAVPLKDRGIQERMLGMNSLVGSVVEREVAGPTPPPTCSSTASAPAFPAAAHRGPGASRFSRARRDPGPTGAAASSPAIKGPEAALEPGSVEEASAALLSGMSLAEREEARRDLESRLKPETLAFLKARGARRQMQGPAAAEGKRSVEAGMAGPAHDEKSRPTAAGGKAVRFAPQPQESLARPAVAPGNAAQAGPKPSALPAIGPDSHDPAAEESLPPAARLLFDVSGVAVGLAPAAADVWPEEDGPAMRGPPDPDAHGLTLREACRLCRSSSMPQRVAALRTLRNVLAGASRGRQGGARQGPQLTRDAAALLAAEGLEPPSQTQLGRELLSGARATTVLRRALDETVPAVVAAAAGAVLALVDLSPPEHAVLEASDASPLSGCPSLGIRHAQRPSLGAAWVTAPLADDPRTGTPETVDGEHEEEPTDWELLGQADPLSALLGMGLLDRVAYLLREAATFSGATTSLLALLVRICRMGPDACSLLVANAALVAAMRTLLAGPAAGGVEEESVRCMALRMLCTLGSTAPKALVPIWNAGFTQALQRALLRDHRELQGQAQQEWVWALRSWRAAAASGCEVALTLDDAYPWLCHAFFAQADASAWLWQATAEALWAAVDSARQNALASGSGIAMASSACLLSLQRATATWLESEATATMQAVQQAGGDAQDGRIAAMLSAVTAALVLLRATVAADAQGSAESATQISRPAAGASTQAPPSITALAAAMLEHVFATLEEEESVDQRQEQPSATGKLTSQDPAPPSQSAALCSAGLAAIQTLQAGGEAGTARLRRAAMARPGLLSTIGRLLGGGSLAAHPLLLQPEDAVRLVPGMHLTRLLAALLPCLLSAGACAPADAARVADAGLRCVVPGDDPTALALLSALCDPAATRAVLSVAGSAMRSPAAARLEELEVETESEAALGVASSDQPSLLHGLAAAWLGLEPERGPEEGALEDGPGPMPDRCLIQPALQPQGSRLPLPQGWLARVPASPEVAPPLDLSIPLALGLALLEGRNSMQASLVQPALAAAVQAAIPAVFLEPGTPSPGADSERSEPAWRQPAVRRALAGLLAALSEDVEASRSMPWTMPQAQALAAAYAAESYGDTLFGAAISLLLQAHVPAPVQTEVMDMLAQAGALHLLPPLDACPGGRTLVLGLNPHAPNPCPSLAQCLSLLNAGHLERSMHSMAMVYPMLLHRVARTLDTAPAGQDRMALAAALHRRAGTASGSRFVGDVCAWDWRTGRPGSEACSTRSALFDS</sequence>
<feature type="compositionally biased region" description="Low complexity" evidence="2">
    <location>
        <begin position="166"/>
        <end position="185"/>
    </location>
</feature>
<dbReference type="PANTHER" id="PTHR47605:SF2">
    <property type="entry name" value="TRANSCRIPTIONAL ELONGATION REGULATOR MINIYO"/>
    <property type="match status" value="1"/>
</dbReference>
<feature type="compositionally biased region" description="Polar residues" evidence="2">
    <location>
        <begin position="873"/>
        <end position="892"/>
    </location>
</feature>
<feature type="region of interest" description="Disordered" evidence="2">
    <location>
        <begin position="156"/>
        <end position="218"/>
    </location>
</feature>
<gene>
    <name evidence="5" type="ORF">g.54473</name>
</gene>
<proteinExistence type="inferred from homology"/>
<evidence type="ECO:0000313" key="5">
    <source>
        <dbReference type="EMBL" id="JAT74122.1"/>
    </source>
</evidence>
<accession>A0A1D2A4K3</accession>